<evidence type="ECO:0000313" key="12">
    <source>
        <dbReference type="Proteomes" id="UP000886998"/>
    </source>
</evidence>
<keyword evidence="4" id="KW-0548">Nucleotidyltransferase</keyword>
<evidence type="ECO:0000256" key="7">
    <source>
        <dbReference type="ARBA" id="ARBA00022801"/>
    </source>
</evidence>
<dbReference type="Proteomes" id="UP000886998">
    <property type="component" value="Unassembled WGS sequence"/>
</dbReference>
<keyword evidence="8" id="KW-0695">RNA-directed DNA polymerase</keyword>
<keyword evidence="2" id="KW-0645">Protease</keyword>
<gene>
    <name evidence="11" type="primary">TY3B-I_710</name>
    <name evidence="11" type="ORF">TNIN_365001</name>
</gene>
<dbReference type="InterPro" id="IPR050951">
    <property type="entry name" value="Retrovirus_Pol_polyprotein"/>
</dbReference>
<dbReference type="FunFam" id="3.30.70.270:FF:000020">
    <property type="entry name" value="Transposon Tf2-6 polyprotein-like Protein"/>
    <property type="match status" value="1"/>
</dbReference>
<evidence type="ECO:0000256" key="8">
    <source>
        <dbReference type="ARBA" id="ARBA00022918"/>
    </source>
</evidence>
<dbReference type="InterPro" id="IPR043502">
    <property type="entry name" value="DNA/RNA_pol_sf"/>
</dbReference>
<comment type="caution">
    <text evidence="11">The sequence shown here is derived from an EMBL/GenBank/DDBJ whole genome shotgun (WGS) entry which is preliminary data.</text>
</comment>
<keyword evidence="6" id="KW-0255">Endonuclease</keyword>
<keyword evidence="7" id="KW-0378">Hydrolase</keyword>
<dbReference type="GO" id="GO:0004519">
    <property type="term" value="F:endonuclease activity"/>
    <property type="evidence" value="ECO:0007669"/>
    <property type="project" value="UniProtKB-KW"/>
</dbReference>
<organism evidence="11 12">
    <name type="scientific">Trichonephila inaurata madagascariensis</name>
    <dbReference type="NCBI Taxonomy" id="2747483"/>
    <lineage>
        <taxon>Eukaryota</taxon>
        <taxon>Metazoa</taxon>
        <taxon>Ecdysozoa</taxon>
        <taxon>Arthropoda</taxon>
        <taxon>Chelicerata</taxon>
        <taxon>Arachnida</taxon>
        <taxon>Araneae</taxon>
        <taxon>Araneomorphae</taxon>
        <taxon>Entelegynae</taxon>
        <taxon>Araneoidea</taxon>
        <taxon>Nephilidae</taxon>
        <taxon>Trichonephila</taxon>
        <taxon>Trichonephila inaurata</taxon>
    </lineage>
</organism>
<keyword evidence="12" id="KW-1185">Reference proteome</keyword>
<evidence type="ECO:0000256" key="4">
    <source>
        <dbReference type="ARBA" id="ARBA00022695"/>
    </source>
</evidence>
<dbReference type="SUPFAM" id="SSF56672">
    <property type="entry name" value="DNA/RNA polymerases"/>
    <property type="match status" value="1"/>
</dbReference>
<dbReference type="EC" id="2.7.7.49" evidence="1"/>
<evidence type="ECO:0000256" key="6">
    <source>
        <dbReference type="ARBA" id="ARBA00022759"/>
    </source>
</evidence>
<name>A0A8X6JAQ5_9ARAC</name>
<protein>
    <recommendedName>
        <fullName evidence="1">RNA-directed DNA polymerase</fullName>
        <ecNumber evidence="1">2.7.7.49</ecNumber>
    </recommendedName>
</protein>
<feature type="domain" description="Reverse transcriptase/retrotransposon-derived protein RNase H-like" evidence="10">
    <location>
        <begin position="72"/>
        <end position="134"/>
    </location>
</feature>
<dbReference type="AlphaFoldDB" id="A0A8X6JAQ5"/>
<dbReference type="PANTHER" id="PTHR37984">
    <property type="entry name" value="PROTEIN CBG26694"/>
    <property type="match status" value="1"/>
</dbReference>
<dbReference type="GO" id="GO:0003964">
    <property type="term" value="F:RNA-directed DNA polymerase activity"/>
    <property type="evidence" value="ECO:0007669"/>
    <property type="project" value="UniProtKB-KW"/>
</dbReference>
<evidence type="ECO:0000256" key="1">
    <source>
        <dbReference type="ARBA" id="ARBA00012493"/>
    </source>
</evidence>
<dbReference type="Gene3D" id="3.10.10.10">
    <property type="entry name" value="HIV Type 1 Reverse Transcriptase, subunit A, domain 1"/>
    <property type="match status" value="1"/>
</dbReference>
<dbReference type="Pfam" id="PF17919">
    <property type="entry name" value="RT_RNaseH_2"/>
    <property type="match status" value="1"/>
</dbReference>
<dbReference type="GO" id="GO:0006508">
    <property type="term" value="P:proteolysis"/>
    <property type="evidence" value="ECO:0007669"/>
    <property type="project" value="UniProtKB-KW"/>
</dbReference>
<dbReference type="GO" id="GO:0008233">
    <property type="term" value="F:peptidase activity"/>
    <property type="evidence" value="ECO:0007669"/>
    <property type="project" value="UniProtKB-KW"/>
</dbReference>
<dbReference type="EMBL" id="BMAV01026731">
    <property type="protein sequence ID" value="GFS52848.1"/>
    <property type="molecule type" value="Genomic_DNA"/>
</dbReference>
<dbReference type="InterPro" id="IPR043128">
    <property type="entry name" value="Rev_trsase/Diguanyl_cyclase"/>
</dbReference>
<evidence type="ECO:0000256" key="9">
    <source>
        <dbReference type="ARBA" id="ARBA00023268"/>
    </source>
</evidence>
<proteinExistence type="predicted"/>
<dbReference type="FunFam" id="3.10.10.10:FF:000007">
    <property type="entry name" value="Retrovirus-related Pol polyprotein from transposon 17.6-like Protein"/>
    <property type="match status" value="1"/>
</dbReference>
<evidence type="ECO:0000256" key="2">
    <source>
        <dbReference type="ARBA" id="ARBA00022670"/>
    </source>
</evidence>
<dbReference type="OrthoDB" id="8060624at2759"/>
<evidence type="ECO:0000259" key="10">
    <source>
        <dbReference type="Pfam" id="PF17919"/>
    </source>
</evidence>
<keyword evidence="9" id="KW-0511">Multifunctional enzyme</keyword>
<evidence type="ECO:0000313" key="11">
    <source>
        <dbReference type="EMBL" id="GFS52848.1"/>
    </source>
</evidence>
<keyword evidence="3" id="KW-0808">Transferase</keyword>
<dbReference type="Gene3D" id="3.30.70.270">
    <property type="match status" value="1"/>
</dbReference>
<keyword evidence="5" id="KW-0540">Nuclease</keyword>
<accession>A0A8X6JAQ5</accession>
<reference evidence="11" key="1">
    <citation type="submission" date="2020-08" db="EMBL/GenBank/DDBJ databases">
        <title>Multicomponent nature underlies the extraordinary mechanical properties of spider dragline silk.</title>
        <authorList>
            <person name="Kono N."/>
            <person name="Nakamura H."/>
            <person name="Mori M."/>
            <person name="Yoshida Y."/>
            <person name="Ohtoshi R."/>
            <person name="Malay A.D."/>
            <person name="Moran D.A.P."/>
            <person name="Tomita M."/>
            <person name="Numata K."/>
            <person name="Arakawa K."/>
        </authorList>
    </citation>
    <scope>NUCLEOTIDE SEQUENCE</scope>
</reference>
<dbReference type="InterPro" id="IPR041577">
    <property type="entry name" value="RT_RNaseH_2"/>
</dbReference>
<evidence type="ECO:0000256" key="3">
    <source>
        <dbReference type="ARBA" id="ARBA00022679"/>
    </source>
</evidence>
<dbReference type="PANTHER" id="PTHR37984:SF5">
    <property type="entry name" value="PROTEIN NYNRIN-LIKE"/>
    <property type="match status" value="1"/>
</dbReference>
<sequence>MDMHSGYWQIEVDEADREKTAFITSDGLYEFNAMPFGSFLGLCSYHRRFIKNFCFRAKPLQQLLKGDSKFHWEKAQEDLFRDLKSALTSPPVLALYDENSPTELHTDTSGYGIGAVLVKEQDGKERVIAYASRTN</sequence>
<evidence type="ECO:0000256" key="5">
    <source>
        <dbReference type="ARBA" id="ARBA00022722"/>
    </source>
</evidence>